<dbReference type="Proteomes" id="UP000003811">
    <property type="component" value="Chromosome"/>
</dbReference>
<name>A0A8T8C8V1_PSEYM</name>
<proteinExistence type="predicted"/>
<sequence length="38" mass="4451">MKSVCLFQTFLKGRYPKHYWPEDPLVAEATARAKPRKS</sequence>
<gene>
    <name evidence="1" type="ORF">PMA4326_002650</name>
</gene>
<evidence type="ECO:0008006" key="3">
    <source>
        <dbReference type="Google" id="ProtNLM"/>
    </source>
</evidence>
<accession>A0A8T8C8V1</accession>
<evidence type="ECO:0000313" key="2">
    <source>
        <dbReference type="Proteomes" id="UP000003811"/>
    </source>
</evidence>
<dbReference type="RefSeq" id="WP_159372451.1">
    <property type="nucleotide sequence ID" value="NZ_CP047260.1"/>
</dbReference>
<evidence type="ECO:0000313" key="1">
    <source>
        <dbReference type="EMBL" id="QHF00123.1"/>
    </source>
</evidence>
<dbReference type="EMBL" id="CP047260">
    <property type="protein sequence ID" value="QHF00123.1"/>
    <property type="molecule type" value="Genomic_DNA"/>
</dbReference>
<reference evidence="1 2" key="1">
    <citation type="journal article" date="2011" name="PLoS Pathog.">
        <title>Dynamic evolution of pathogenicity revealed by sequencing and comparative genomics of 19 Pseudomonas syringae isolates.</title>
        <authorList>
            <person name="Baltrus D.A."/>
            <person name="Nishimura M.T."/>
            <person name="Romanchuk A."/>
            <person name="Chang J.H."/>
            <person name="Mukhtar M.S."/>
            <person name="Cherkis K."/>
            <person name="Roach J."/>
            <person name="Grant S.R."/>
            <person name="Jones C.D."/>
            <person name="Dangl J.L."/>
        </authorList>
    </citation>
    <scope>NUCLEOTIDE SEQUENCE [LARGE SCALE GENOMIC DNA]</scope>
    <source>
        <strain evidence="1 2">ES4326</strain>
    </source>
</reference>
<protein>
    <recommendedName>
        <fullName evidence="3">ATP-dependent helicase HrpB</fullName>
    </recommendedName>
</protein>
<organism evidence="1 2">
    <name type="scientific">Pseudomonas syringae pv. maculicola str. ES4326</name>
    <dbReference type="NCBI Taxonomy" id="629265"/>
    <lineage>
        <taxon>Bacteria</taxon>
        <taxon>Pseudomonadati</taxon>
        <taxon>Pseudomonadota</taxon>
        <taxon>Gammaproteobacteria</taxon>
        <taxon>Pseudomonadales</taxon>
        <taxon>Pseudomonadaceae</taxon>
        <taxon>Pseudomonas</taxon>
    </lineage>
</organism>
<dbReference type="AlphaFoldDB" id="A0A8T8C8V1"/>